<dbReference type="CDD" id="cd14265">
    <property type="entry name" value="UDPK_IM_like"/>
    <property type="match status" value="1"/>
</dbReference>
<evidence type="ECO:0000256" key="17">
    <source>
        <dbReference type="PIRSR" id="PIRSR600829-3"/>
    </source>
</evidence>
<dbReference type="InterPro" id="IPR000829">
    <property type="entry name" value="DAGK"/>
</dbReference>
<comment type="caution">
    <text evidence="20">The sequence shown here is derived from an EMBL/GenBank/DDBJ whole genome shotgun (WGS) entry which is preliminary data.</text>
</comment>
<evidence type="ECO:0000256" key="16">
    <source>
        <dbReference type="PIRSR" id="PIRSR600829-2"/>
    </source>
</evidence>
<keyword evidence="14" id="KW-1208">Phospholipid metabolism</keyword>
<evidence type="ECO:0000256" key="11">
    <source>
        <dbReference type="ARBA" id="ARBA00023098"/>
    </source>
</evidence>
<reference evidence="21" key="1">
    <citation type="submission" date="2017-09" db="EMBL/GenBank/DDBJ databases">
        <title>Depth-based differentiation of microbial function through sediment-hosted aquifers and enrichment of novel symbionts in the deep terrestrial subsurface.</title>
        <authorList>
            <person name="Probst A.J."/>
            <person name="Ladd B."/>
            <person name="Jarett J.K."/>
            <person name="Geller-Mcgrath D.E."/>
            <person name="Sieber C.M.K."/>
            <person name="Emerson J.B."/>
            <person name="Anantharaman K."/>
            <person name="Thomas B.C."/>
            <person name="Malmstrom R."/>
            <person name="Stieglmeier M."/>
            <person name="Klingl A."/>
            <person name="Woyke T."/>
            <person name="Ryan C.M."/>
            <person name="Banfield J.F."/>
        </authorList>
    </citation>
    <scope>NUCLEOTIDE SEQUENCE [LARGE SCALE GENOMIC DNA]</scope>
</reference>
<dbReference type="GO" id="GO:0005524">
    <property type="term" value="F:ATP binding"/>
    <property type="evidence" value="ECO:0007669"/>
    <property type="project" value="UniProtKB-KW"/>
</dbReference>
<evidence type="ECO:0000313" key="20">
    <source>
        <dbReference type="EMBL" id="PIU24450.1"/>
    </source>
</evidence>
<accession>A0A2M6YCM8</accession>
<evidence type="ECO:0000256" key="1">
    <source>
        <dbReference type="ARBA" id="ARBA00004651"/>
    </source>
</evidence>
<comment type="cofactor">
    <cofactor evidence="18">
        <name>Mg(2+)</name>
        <dbReference type="ChEBI" id="CHEBI:18420"/>
    </cofactor>
    <text evidence="18">Mn(2+), Zn(2+), Cd(2+) and Co(2+) support activity to lesser extents.</text>
</comment>
<evidence type="ECO:0000313" key="21">
    <source>
        <dbReference type="Proteomes" id="UP000229896"/>
    </source>
</evidence>
<dbReference type="AlphaFoldDB" id="A0A2M6YCM8"/>
<keyword evidence="9 17" id="KW-0067">ATP-binding</keyword>
<keyword evidence="12 19" id="KW-0472">Membrane</keyword>
<feature type="transmembrane region" description="Helical" evidence="19">
    <location>
        <begin position="56"/>
        <end position="76"/>
    </location>
</feature>
<dbReference type="GO" id="GO:0008654">
    <property type="term" value="P:phospholipid biosynthetic process"/>
    <property type="evidence" value="ECO:0007669"/>
    <property type="project" value="UniProtKB-KW"/>
</dbReference>
<evidence type="ECO:0000256" key="4">
    <source>
        <dbReference type="ARBA" id="ARBA00022516"/>
    </source>
</evidence>
<evidence type="ECO:0000256" key="6">
    <source>
        <dbReference type="ARBA" id="ARBA00022692"/>
    </source>
</evidence>
<proteinExistence type="inferred from homology"/>
<dbReference type="InterPro" id="IPR033717">
    <property type="entry name" value="UDPK"/>
</dbReference>
<feature type="binding site" evidence="16">
    <location>
        <position position="70"/>
    </location>
    <ligand>
        <name>substrate</name>
    </ligand>
</feature>
<keyword evidence="7 17" id="KW-0547">Nucleotide-binding</keyword>
<feature type="binding site" evidence="18">
    <location>
        <position position="29"/>
    </location>
    <ligand>
        <name>a divalent metal cation</name>
        <dbReference type="ChEBI" id="CHEBI:60240"/>
    </ligand>
</feature>
<dbReference type="EMBL" id="PEXI01000034">
    <property type="protein sequence ID" value="PIU24450.1"/>
    <property type="molecule type" value="Genomic_DNA"/>
</dbReference>
<feature type="transmembrane region" description="Helical" evidence="19">
    <location>
        <begin position="34"/>
        <end position="50"/>
    </location>
</feature>
<comment type="subcellular location">
    <subcellularLocation>
        <location evidence="1">Cell membrane</location>
        <topology evidence="1">Multi-pass membrane protein</topology>
    </subcellularLocation>
</comment>
<evidence type="ECO:0000256" key="15">
    <source>
        <dbReference type="PIRSR" id="PIRSR600829-1"/>
    </source>
</evidence>
<dbReference type="Gene3D" id="1.10.287.3610">
    <property type="match status" value="1"/>
</dbReference>
<keyword evidence="18" id="KW-0479">Metal-binding</keyword>
<gene>
    <name evidence="20" type="ORF">COT12_01000</name>
</gene>
<dbReference type="GO" id="GO:0046872">
    <property type="term" value="F:metal ion binding"/>
    <property type="evidence" value="ECO:0007669"/>
    <property type="project" value="UniProtKB-KW"/>
</dbReference>
<feature type="active site" description="Proton acceptor" evidence="15">
    <location>
        <position position="70"/>
    </location>
</feature>
<keyword evidence="5" id="KW-0808">Transferase</keyword>
<feature type="transmembrane region" description="Helical" evidence="19">
    <location>
        <begin position="97"/>
        <end position="121"/>
    </location>
</feature>
<keyword evidence="10 19" id="KW-1133">Transmembrane helix</keyword>
<sequence length="126" mass="14029">MTYKKMSLPKLFSSFMYASRGVINLLKSEQNARIHLIFAIAVATFAYLLSVTRIEAIILFFAVTLVIAMEIINTAIEKLLDITKPEKTKAVEFIKDAMAGAVLIASIIALVVTVLIFLPYFNKLLT</sequence>
<evidence type="ECO:0000256" key="5">
    <source>
        <dbReference type="ARBA" id="ARBA00022679"/>
    </source>
</evidence>
<evidence type="ECO:0000256" key="13">
    <source>
        <dbReference type="ARBA" id="ARBA00023209"/>
    </source>
</evidence>
<keyword evidence="4" id="KW-0444">Lipid biosynthesis</keyword>
<evidence type="ECO:0000256" key="8">
    <source>
        <dbReference type="ARBA" id="ARBA00022777"/>
    </source>
</evidence>
<dbReference type="PANTHER" id="PTHR34299">
    <property type="entry name" value="DIACYLGLYCEROL KINASE"/>
    <property type="match status" value="1"/>
</dbReference>
<keyword evidence="11" id="KW-0443">Lipid metabolism</keyword>
<organism evidence="20 21">
    <name type="scientific">Candidatus Berkelbacteria bacterium CG08_land_8_20_14_0_20_39_8</name>
    <dbReference type="NCBI Taxonomy" id="1974511"/>
    <lineage>
        <taxon>Bacteria</taxon>
        <taxon>Candidatus Berkelbacteria</taxon>
    </lineage>
</organism>
<keyword evidence="13" id="KW-0594">Phospholipid biosynthesis</keyword>
<evidence type="ECO:0000256" key="14">
    <source>
        <dbReference type="ARBA" id="ARBA00023264"/>
    </source>
</evidence>
<feature type="binding site" evidence="17">
    <location>
        <begin position="95"/>
        <end position="96"/>
    </location>
    <ligand>
        <name>ATP</name>
        <dbReference type="ChEBI" id="CHEBI:30616"/>
    </ligand>
</feature>
<evidence type="ECO:0000256" key="9">
    <source>
        <dbReference type="ARBA" id="ARBA00022840"/>
    </source>
</evidence>
<dbReference type="GO" id="GO:0016301">
    <property type="term" value="F:kinase activity"/>
    <property type="evidence" value="ECO:0007669"/>
    <property type="project" value="UniProtKB-KW"/>
</dbReference>
<protein>
    <submittedName>
        <fullName evidence="20">Diacylglycerol kinase</fullName>
    </submittedName>
</protein>
<keyword evidence="6 19" id="KW-0812">Transmembrane</keyword>
<evidence type="ECO:0000256" key="7">
    <source>
        <dbReference type="ARBA" id="ARBA00022741"/>
    </source>
</evidence>
<dbReference type="PANTHER" id="PTHR34299:SF1">
    <property type="entry name" value="DIACYLGLYCEROL KINASE"/>
    <property type="match status" value="1"/>
</dbReference>
<dbReference type="GO" id="GO:0005886">
    <property type="term" value="C:plasma membrane"/>
    <property type="evidence" value="ECO:0007669"/>
    <property type="project" value="UniProtKB-SubCell"/>
</dbReference>
<feature type="binding site" evidence="17">
    <location>
        <position position="77"/>
    </location>
    <ligand>
        <name>ATP</name>
        <dbReference type="ChEBI" id="CHEBI:30616"/>
    </ligand>
</feature>
<keyword evidence="3" id="KW-1003">Cell membrane</keyword>
<evidence type="ECO:0000256" key="10">
    <source>
        <dbReference type="ARBA" id="ARBA00022989"/>
    </source>
</evidence>
<dbReference type="InterPro" id="IPR036945">
    <property type="entry name" value="DAGK_sf"/>
</dbReference>
<feature type="binding site" evidence="17">
    <location>
        <position position="17"/>
    </location>
    <ligand>
        <name>ATP</name>
        <dbReference type="ChEBI" id="CHEBI:30616"/>
    </ligand>
</feature>
<name>A0A2M6YCM8_9BACT</name>
<keyword evidence="8 20" id="KW-0418">Kinase</keyword>
<feature type="binding site" evidence="18">
    <location>
        <position position="77"/>
    </location>
    <ligand>
        <name>a divalent metal cation</name>
        <dbReference type="ChEBI" id="CHEBI:60240"/>
    </ligand>
</feature>
<keyword evidence="18" id="KW-0460">Magnesium</keyword>
<dbReference type="Pfam" id="PF01219">
    <property type="entry name" value="DAGK_prokar"/>
    <property type="match status" value="1"/>
</dbReference>
<evidence type="ECO:0000256" key="3">
    <source>
        <dbReference type="ARBA" id="ARBA00022475"/>
    </source>
</evidence>
<evidence type="ECO:0000256" key="19">
    <source>
        <dbReference type="SAM" id="Phobius"/>
    </source>
</evidence>
<evidence type="ECO:0000256" key="12">
    <source>
        <dbReference type="ARBA" id="ARBA00023136"/>
    </source>
</evidence>
<evidence type="ECO:0000256" key="18">
    <source>
        <dbReference type="PIRSR" id="PIRSR600829-4"/>
    </source>
</evidence>
<comment type="similarity">
    <text evidence="2">Belongs to the bacterial diacylglycerol kinase family.</text>
</comment>
<feature type="binding site" evidence="17">
    <location>
        <position position="29"/>
    </location>
    <ligand>
        <name>ATP</name>
        <dbReference type="ChEBI" id="CHEBI:30616"/>
    </ligand>
</feature>
<evidence type="ECO:0000256" key="2">
    <source>
        <dbReference type="ARBA" id="ARBA00005967"/>
    </source>
</evidence>
<dbReference type="Proteomes" id="UP000229896">
    <property type="component" value="Unassembled WGS sequence"/>
</dbReference>